<evidence type="ECO:0000313" key="3">
    <source>
        <dbReference type="Proteomes" id="UP000736672"/>
    </source>
</evidence>
<organism evidence="2 3">
    <name type="scientific">Fusarium solani</name>
    <name type="common">Filamentous fungus</name>
    <dbReference type="NCBI Taxonomy" id="169388"/>
    <lineage>
        <taxon>Eukaryota</taxon>
        <taxon>Fungi</taxon>
        <taxon>Dikarya</taxon>
        <taxon>Ascomycota</taxon>
        <taxon>Pezizomycotina</taxon>
        <taxon>Sordariomycetes</taxon>
        <taxon>Hypocreomycetidae</taxon>
        <taxon>Hypocreales</taxon>
        <taxon>Nectriaceae</taxon>
        <taxon>Fusarium</taxon>
        <taxon>Fusarium solani species complex</taxon>
    </lineage>
</organism>
<proteinExistence type="predicted"/>
<sequence>MENHNHNEGSVLTPPPRSPDRQRAGAIRNSVLVRIDQLIHEFNRDSIAEDDAEGIECPFLHNWTSDANMGIAQSKFINGHSGNPEAGILSRNNTSSFSGVARPRPCAASSLSQTSGSIRSCSIKPPPLNRHSTPDYGLNTHGKVLSQTGDQKTPLHPFDRRHTVPYRSDELRRSEIYQPRRVVPGASPWTARHPRGASDDAAISSFDTDSDSSRSSDQKLVRRRWSRWVRPMKSALSRVKHSFSLTDEEKATFHSRKRMQWQ</sequence>
<evidence type="ECO:0000313" key="2">
    <source>
        <dbReference type="EMBL" id="KAH7248318.1"/>
    </source>
</evidence>
<feature type="compositionally biased region" description="Basic and acidic residues" evidence="1">
    <location>
        <begin position="211"/>
        <end position="220"/>
    </location>
</feature>
<name>A0A9P9H0V8_FUSSL</name>
<feature type="compositionally biased region" description="Polar residues" evidence="1">
    <location>
        <begin position="109"/>
        <end position="120"/>
    </location>
</feature>
<keyword evidence="3" id="KW-1185">Reference proteome</keyword>
<dbReference type="EMBL" id="JAGTJS010000014">
    <property type="protein sequence ID" value="KAH7248318.1"/>
    <property type="molecule type" value="Genomic_DNA"/>
</dbReference>
<feature type="region of interest" description="Disordered" evidence="1">
    <location>
        <begin position="1"/>
        <end position="23"/>
    </location>
</feature>
<dbReference type="AlphaFoldDB" id="A0A9P9H0V8"/>
<accession>A0A9P9H0V8</accession>
<reference evidence="2" key="1">
    <citation type="journal article" date="2021" name="Nat. Commun.">
        <title>Genetic determinants of endophytism in the Arabidopsis root mycobiome.</title>
        <authorList>
            <person name="Mesny F."/>
            <person name="Miyauchi S."/>
            <person name="Thiergart T."/>
            <person name="Pickel B."/>
            <person name="Atanasova L."/>
            <person name="Karlsson M."/>
            <person name="Huettel B."/>
            <person name="Barry K.W."/>
            <person name="Haridas S."/>
            <person name="Chen C."/>
            <person name="Bauer D."/>
            <person name="Andreopoulos W."/>
            <person name="Pangilinan J."/>
            <person name="LaButti K."/>
            <person name="Riley R."/>
            <person name="Lipzen A."/>
            <person name="Clum A."/>
            <person name="Drula E."/>
            <person name="Henrissat B."/>
            <person name="Kohler A."/>
            <person name="Grigoriev I.V."/>
            <person name="Martin F.M."/>
            <person name="Hacquard S."/>
        </authorList>
    </citation>
    <scope>NUCLEOTIDE SEQUENCE</scope>
    <source>
        <strain evidence="2">FSSC 5 MPI-SDFR-AT-0091</strain>
    </source>
</reference>
<evidence type="ECO:0000256" key="1">
    <source>
        <dbReference type="SAM" id="MobiDB-lite"/>
    </source>
</evidence>
<protein>
    <submittedName>
        <fullName evidence="2">Uncharacterized protein</fullName>
    </submittedName>
</protein>
<gene>
    <name evidence="2" type="ORF">B0J15DRAFT_468325</name>
</gene>
<comment type="caution">
    <text evidence="2">The sequence shown here is derived from an EMBL/GenBank/DDBJ whole genome shotgun (WGS) entry which is preliminary data.</text>
</comment>
<feature type="compositionally biased region" description="Basic and acidic residues" evidence="1">
    <location>
        <begin position="157"/>
        <end position="175"/>
    </location>
</feature>
<feature type="region of interest" description="Disordered" evidence="1">
    <location>
        <begin position="108"/>
        <end position="220"/>
    </location>
</feature>
<dbReference type="Proteomes" id="UP000736672">
    <property type="component" value="Unassembled WGS sequence"/>
</dbReference>